<keyword evidence="1" id="KW-1133">Transmembrane helix</keyword>
<feature type="transmembrane region" description="Helical" evidence="1">
    <location>
        <begin position="33"/>
        <end position="53"/>
    </location>
</feature>
<accession>A0A8S5L7D7</accession>
<protein>
    <submittedName>
        <fullName evidence="2">Uncharacterized protein</fullName>
    </submittedName>
</protein>
<keyword evidence="1" id="KW-0812">Transmembrane</keyword>
<organism evidence="2">
    <name type="scientific">CrAss-like virus sp. ctt4r3</name>
    <dbReference type="NCBI Taxonomy" id="2823619"/>
    <lineage>
        <taxon>Viruses</taxon>
        <taxon>Duplodnaviria</taxon>
        <taxon>Heunggongvirae</taxon>
        <taxon>Uroviricota</taxon>
        <taxon>Caudoviricetes</taxon>
        <taxon>Crassvirales</taxon>
    </lineage>
</organism>
<feature type="transmembrane region" description="Helical" evidence="1">
    <location>
        <begin position="7"/>
        <end position="27"/>
    </location>
</feature>
<sequence length="129" mass="14512">MISYLSIIFILVILTGGITSALLTSSLSDTSKVIVLTIYITLLFIVIIGFIVSKVEELVNKSRKEILETLQQSLDYTKDNAKVLKELNDIILLTHDATEDVKELMVRNHVILGNVNKRTVKILDEIRDV</sequence>
<proteinExistence type="predicted"/>
<reference evidence="2" key="1">
    <citation type="journal article" date="2021" name="Proc. Natl. Acad. Sci. U.S.A.">
        <title>A Catalog of Tens of Thousands of Viruses from Human Metagenomes Reveals Hidden Associations with Chronic Diseases.</title>
        <authorList>
            <person name="Tisza M.J."/>
            <person name="Buck C.B."/>
        </authorList>
    </citation>
    <scope>NUCLEOTIDE SEQUENCE</scope>
    <source>
        <strain evidence="2">Ctt4r3</strain>
    </source>
</reference>
<evidence type="ECO:0000313" key="2">
    <source>
        <dbReference type="EMBL" id="DAD65859.1"/>
    </source>
</evidence>
<name>A0A8S5L7D7_9CAUD</name>
<dbReference type="EMBL" id="BK014649">
    <property type="protein sequence ID" value="DAD65859.1"/>
    <property type="molecule type" value="Genomic_DNA"/>
</dbReference>
<keyword evidence="1" id="KW-0472">Membrane</keyword>
<evidence type="ECO:0000256" key="1">
    <source>
        <dbReference type="SAM" id="Phobius"/>
    </source>
</evidence>